<dbReference type="AlphaFoldDB" id="A0A401R125"/>
<comment type="caution">
    <text evidence="2">The sequence shown here is derived from an EMBL/GenBank/DDBJ whole genome shotgun (WGS) entry which is preliminary data.</text>
</comment>
<gene>
    <name evidence="2" type="ORF">SALB_04043</name>
</gene>
<feature type="compositionally biased region" description="Low complexity" evidence="1">
    <location>
        <begin position="47"/>
        <end position="58"/>
    </location>
</feature>
<dbReference type="Proteomes" id="UP000288351">
    <property type="component" value="Unassembled WGS sequence"/>
</dbReference>
<organism evidence="2 3">
    <name type="scientific">Streptomyces noursei</name>
    <name type="common">Streptomyces albulus</name>
    <dbReference type="NCBI Taxonomy" id="1971"/>
    <lineage>
        <taxon>Bacteria</taxon>
        <taxon>Bacillati</taxon>
        <taxon>Actinomycetota</taxon>
        <taxon>Actinomycetes</taxon>
        <taxon>Kitasatosporales</taxon>
        <taxon>Streptomycetaceae</taxon>
        <taxon>Streptomyces</taxon>
    </lineage>
</organism>
<name>A0A401R125_STRNR</name>
<dbReference type="RefSeq" id="WP_020931266.1">
    <property type="nucleotide sequence ID" value="NZ_BHXC01000006.1"/>
</dbReference>
<sequence>MTDSAAGNPAGNAGAAPSGQPGGTPGAPEGATGGQPPLPPPYPPSTVPGQQPGAGAPPKVVPTSADHALEIGRAYFPPVGAPGGPVSLLVHEFDEGYLVYAGWPAPEDPTAPPASPGGTNIVITKANGDVTTVPNFPPDSAIAVYRQWYRPGTE</sequence>
<reference evidence="2 3" key="1">
    <citation type="journal article" date="2019" name="Microbiol. Resour. Announc.">
        <title>Draft Genome Sequence of the Most Traditional epsilon-Poly-l-Lysine Producer, Streptomyces albulus NBRC14147.</title>
        <authorList>
            <person name="Yamanaka K."/>
            <person name="Hamano Y."/>
        </authorList>
    </citation>
    <scope>NUCLEOTIDE SEQUENCE [LARGE SCALE GENOMIC DNA]</scope>
    <source>
        <strain evidence="2 3">NBRC 14147</strain>
    </source>
</reference>
<evidence type="ECO:0000313" key="2">
    <source>
        <dbReference type="EMBL" id="GCB91320.1"/>
    </source>
</evidence>
<accession>A0A401R125</accession>
<feature type="compositionally biased region" description="Low complexity" evidence="1">
    <location>
        <begin position="1"/>
        <end position="19"/>
    </location>
</feature>
<feature type="compositionally biased region" description="Pro residues" evidence="1">
    <location>
        <begin position="36"/>
        <end position="46"/>
    </location>
</feature>
<dbReference type="EMBL" id="BHXC01000006">
    <property type="protein sequence ID" value="GCB91320.1"/>
    <property type="molecule type" value="Genomic_DNA"/>
</dbReference>
<evidence type="ECO:0000313" key="3">
    <source>
        <dbReference type="Proteomes" id="UP000288351"/>
    </source>
</evidence>
<evidence type="ECO:0000256" key="1">
    <source>
        <dbReference type="SAM" id="MobiDB-lite"/>
    </source>
</evidence>
<protein>
    <submittedName>
        <fullName evidence="2">Uncharacterized protein</fullName>
    </submittedName>
</protein>
<feature type="region of interest" description="Disordered" evidence="1">
    <location>
        <begin position="1"/>
        <end position="65"/>
    </location>
</feature>
<proteinExistence type="predicted"/>